<dbReference type="SMART" id="SM00062">
    <property type="entry name" value="PBPb"/>
    <property type="match status" value="1"/>
</dbReference>
<keyword evidence="1" id="KW-0732">Signal</keyword>
<dbReference type="NCBIfam" id="TIGR03871">
    <property type="entry name" value="ABC_peri_MoxJ_2"/>
    <property type="match status" value="1"/>
</dbReference>
<dbReference type="InterPro" id="IPR022448">
    <property type="entry name" value="Quinoprotein_dehydrogenase"/>
</dbReference>
<evidence type="ECO:0000313" key="4">
    <source>
        <dbReference type="Proteomes" id="UP000005045"/>
    </source>
</evidence>
<accession>B1FXS4</accession>
<dbReference type="RefSeq" id="WP_006048334.1">
    <property type="nucleotide sequence ID" value="NZ_ABLD01000004.1"/>
</dbReference>
<protein>
    <submittedName>
        <fullName evidence="3">Extracellular solute-binding protein family 3</fullName>
    </submittedName>
</protein>
<dbReference type="Gene3D" id="3.40.190.10">
    <property type="entry name" value="Periplasmic binding protein-like II"/>
    <property type="match status" value="2"/>
</dbReference>
<keyword evidence="4" id="KW-1185">Reference proteome</keyword>
<dbReference type="InterPro" id="IPR001638">
    <property type="entry name" value="Solute-binding_3/MltF_N"/>
</dbReference>
<evidence type="ECO:0000259" key="2">
    <source>
        <dbReference type="SMART" id="SM00062"/>
    </source>
</evidence>
<dbReference type="SUPFAM" id="SSF53850">
    <property type="entry name" value="Periplasmic binding protein-like II"/>
    <property type="match status" value="1"/>
</dbReference>
<dbReference type="AlphaFoldDB" id="B1FXS4"/>
<dbReference type="PANTHER" id="PTHR35936:SF17">
    <property type="entry name" value="ARGININE-BINDING EXTRACELLULAR PROTEIN ARTP"/>
    <property type="match status" value="1"/>
</dbReference>
<comment type="caution">
    <text evidence="3">The sequence shown here is derived from an EMBL/GenBank/DDBJ whole genome shotgun (WGS) entry which is preliminary data.</text>
</comment>
<dbReference type="EMBL" id="ABLD01000004">
    <property type="protein sequence ID" value="EDT11250.1"/>
    <property type="molecule type" value="Genomic_DNA"/>
</dbReference>
<name>B1FXS4_PARG4</name>
<proteinExistence type="predicted"/>
<reference evidence="3 4" key="1">
    <citation type="submission" date="2008-03" db="EMBL/GenBank/DDBJ databases">
        <title>Sequencing of the draft genome and assembly of Burkholderia graminis C4D1M.</title>
        <authorList>
            <consortium name="US DOE Joint Genome Institute (JGI-PGF)"/>
            <person name="Copeland A."/>
            <person name="Lucas S."/>
            <person name="Lapidus A."/>
            <person name="Glavina del Rio T."/>
            <person name="Dalin E."/>
            <person name="Tice H."/>
            <person name="Bruce D."/>
            <person name="Goodwin L."/>
            <person name="Pitluck S."/>
            <person name="Larimer F."/>
            <person name="Land M.L."/>
            <person name="Hauser L."/>
            <person name="Tiedje J."/>
            <person name="Richardson P."/>
        </authorList>
    </citation>
    <scope>NUCLEOTIDE SEQUENCE [LARGE SCALE GENOMIC DNA]</scope>
    <source>
        <strain evidence="4">ATCC 700544 / DSM 17151 / LMG 18924 / NCIMB 13744 / C4D1M</strain>
    </source>
</reference>
<dbReference type="Proteomes" id="UP000005045">
    <property type="component" value="Unassembled WGS sequence"/>
</dbReference>
<dbReference type="PANTHER" id="PTHR35936">
    <property type="entry name" value="MEMBRANE-BOUND LYTIC MUREIN TRANSGLYCOSYLASE F"/>
    <property type="match status" value="1"/>
</dbReference>
<feature type="domain" description="Solute-binding protein family 3/N-terminal" evidence="2">
    <location>
        <begin position="50"/>
        <end position="279"/>
    </location>
</feature>
<gene>
    <name evidence="3" type="ORF">BgramDRAFT_1775</name>
</gene>
<evidence type="ECO:0000256" key="1">
    <source>
        <dbReference type="ARBA" id="ARBA00022729"/>
    </source>
</evidence>
<evidence type="ECO:0000313" key="3">
    <source>
        <dbReference type="EMBL" id="EDT11250.1"/>
    </source>
</evidence>
<sequence length="299" mass="32121">MCSRFLEMCVARRLGGLPRAVIFGVLGLLAVALGACAHRPVDEAASGATELRVCADPDNLPYSKEDGSGFENHIAQVLASDLHLRLTYAWLPQRRGFVRKTVGAGLCDVFIGVPDGFERLLLTRPYYRSSYVFVQRAADPPLDGFEPRALSQRRIGVQLIGDDLAATPPAYALARAGATDNVTGYTVYGDGPASERMVNDIAAGRIDVALGWGPQLAYFATRAAVSLTVERARPPAGSALPFEFSVAVGVNRAKPALRDELQAALDRRHAEIDAILTDYNVVRVDAPRAVSSAARESAR</sequence>
<organism evidence="3 4">
    <name type="scientific">Paraburkholderia graminis (strain ATCC 700544 / DSM 17151 / LMG 18924 / NCIMB 13744 / C4D1M)</name>
    <dbReference type="NCBI Taxonomy" id="396598"/>
    <lineage>
        <taxon>Bacteria</taxon>
        <taxon>Pseudomonadati</taxon>
        <taxon>Pseudomonadota</taxon>
        <taxon>Betaproteobacteria</taxon>
        <taxon>Burkholderiales</taxon>
        <taxon>Burkholderiaceae</taxon>
        <taxon>Paraburkholderia</taxon>
    </lineage>
</organism>